<feature type="domain" description="CCDC93 coiled-coil" evidence="3">
    <location>
        <begin position="58"/>
        <end position="191"/>
    </location>
</feature>
<sequence length="205" mass="23839">MDNSGTRNVSSAMDEQMGEGALLRNVYSWFLVSKCGVLLISLVVLRIFDYILVNCLSQEIEEARGLLNENEYENLRENERNFKSSLKTQLMSLYNEIQSFEEASVNSNIGDPKQIEEELSAERLRLAESTQRLASLMFETDSIPSQQELAQYQQRFINYSTKVTHRKAVLTDEKNRYVTQYNQLKERSRILALLLINCNWLTNEY</sequence>
<dbReference type="InterPro" id="IPR019159">
    <property type="entry name" value="CCDC93_CC"/>
</dbReference>
<keyword evidence="2" id="KW-0812">Transmembrane</keyword>
<name>A0AAD5QE94_PARTN</name>
<evidence type="ECO:0000256" key="1">
    <source>
        <dbReference type="SAM" id="Coils"/>
    </source>
</evidence>
<dbReference type="EMBL" id="JAHQIW010000431">
    <property type="protein sequence ID" value="KAJ1348102.1"/>
    <property type="molecule type" value="Genomic_DNA"/>
</dbReference>
<dbReference type="AlphaFoldDB" id="A0AAD5QE94"/>
<reference evidence="4" key="1">
    <citation type="submission" date="2021-06" db="EMBL/GenBank/DDBJ databases">
        <title>Parelaphostrongylus tenuis whole genome reference sequence.</title>
        <authorList>
            <person name="Garwood T.J."/>
            <person name="Larsen P.A."/>
            <person name="Fountain-Jones N.M."/>
            <person name="Garbe J.R."/>
            <person name="Macchietto M.G."/>
            <person name="Kania S.A."/>
            <person name="Gerhold R.W."/>
            <person name="Richards J.E."/>
            <person name="Wolf T.M."/>
        </authorList>
    </citation>
    <scope>NUCLEOTIDE SEQUENCE</scope>
    <source>
        <strain evidence="4">MNPRO001-30</strain>
        <tissue evidence="4">Meninges</tissue>
    </source>
</reference>
<proteinExistence type="predicted"/>
<feature type="transmembrane region" description="Helical" evidence="2">
    <location>
        <begin position="26"/>
        <end position="48"/>
    </location>
</feature>
<keyword evidence="2" id="KW-1133">Transmembrane helix</keyword>
<protein>
    <recommendedName>
        <fullName evidence="3">CCDC93 coiled-coil domain-containing protein</fullName>
    </recommendedName>
</protein>
<keyword evidence="5" id="KW-1185">Reference proteome</keyword>
<dbReference type="Proteomes" id="UP001196413">
    <property type="component" value="Unassembled WGS sequence"/>
</dbReference>
<organism evidence="4 5">
    <name type="scientific">Parelaphostrongylus tenuis</name>
    <name type="common">Meningeal worm</name>
    <dbReference type="NCBI Taxonomy" id="148309"/>
    <lineage>
        <taxon>Eukaryota</taxon>
        <taxon>Metazoa</taxon>
        <taxon>Ecdysozoa</taxon>
        <taxon>Nematoda</taxon>
        <taxon>Chromadorea</taxon>
        <taxon>Rhabditida</taxon>
        <taxon>Rhabditina</taxon>
        <taxon>Rhabditomorpha</taxon>
        <taxon>Strongyloidea</taxon>
        <taxon>Metastrongylidae</taxon>
        <taxon>Parelaphostrongylus</taxon>
    </lineage>
</organism>
<evidence type="ECO:0000313" key="5">
    <source>
        <dbReference type="Proteomes" id="UP001196413"/>
    </source>
</evidence>
<accession>A0AAD5QE94</accession>
<evidence type="ECO:0000313" key="4">
    <source>
        <dbReference type="EMBL" id="KAJ1348102.1"/>
    </source>
</evidence>
<keyword evidence="1" id="KW-0175">Coiled coil</keyword>
<gene>
    <name evidence="4" type="ORF">KIN20_003333</name>
</gene>
<comment type="caution">
    <text evidence="4">The sequence shown here is derived from an EMBL/GenBank/DDBJ whole genome shotgun (WGS) entry which is preliminary data.</text>
</comment>
<feature type="coiled-coil region" evidence="1">
    <location>
        <begin position="53"/>
        <end position="103"/>
    </location>
</feature>
<dbReference type="Pfam" id="PF09762">
    <property type="entry name" value="CCDC93_CC"/>
    <property type="match status" value="1"/>
</dbReference>
<evidence type="ECO:0000259" key="3">
    <source>
        <dbReference type="Pfam" id="PF09762"/>
    </source>
</evidence>
<evidence type="ECO:0000256" key="2">
    <source>
        <dbReference type="SAM" id="Phobius"/>
    </source>
</evidence>
<keyword evidence="2" id="KW-0472">Membrane</keyword>